<evidence type="ECO:0000313" key="1">
    <source>
        <dbReference type="EMBL" id="PWG06158.1"/>
    </source>
</evidence>
<comment type="caution">
    <text evidence="1">The sequence shown here is derived from an EMBL/GenBank/DDBJ whole genome shotgun (WGS) entry which is preliminary data.</text>
</comment>
<gene>
    <name evidence="1" type="ORF">DIS07_06940</name>
</gene>
<dbReference type="Proteomes" id="UP000245670">
    <property type="component" value="Unassembled WGS sequence"/>
</dbReference>
<reference evidence="1 2" key="1">
    <citation type="submission" date="2018-05" db="EMBL/GenBank/DDBJ databases">
        <title>Polaribacter aquimarinus sp. nov., isolated from sediment in a sediment of sea.</title>
        <authorList>
            <person name="Lu D."/>
        </authorList>
    </citation>
    <scope>NUCLEOTIDE SEQUENCE [LARGE SCALE GENOMIC DNA]</scope>
    <source>
        <strain evidence="1 2">ZY113</strain>
    </source>
</reference>
<proteinExistence type="predicted"/>
<accession>A0A2U2JCU0</accession>
<dbReference type="AlphaFoldDB" id="A0A2U2JCU0"/>
<keyword evidence="2" id="KW-1185">Reference proteome</keyword>
<organism evidence="1 2">
    <name type="scientific">Polaribacter aquimarinus</name>
    <dbReference type="NCBI Taxonomy" id="2100726"/>
    <lineage>
        <taxon>Bacteria</taxon>
        <taxon>Pseudomonadati</taxon>
        <taxon>Bacteroidota</taxon>
        <taxon>Flavobacteriia</taxon>
        <taxon>Flavobacteriales</taxon>
        <taxon>Flavobacteriaceae</taxon>
    </lineage>
</organism>
<dbReference type="EMBL" id="QFFG01000002">
    <property type="protein sequence ID" value="PWG06158.1"/>
    <property type="molecule type" value="Genomic_DNA"/>
</dbReference>
<sequence>MDFHLKKLLKLPHIILKLFLIFNVMRKNLTLLIVLVITFTINSQEYRKYWSDGKLTWNDFQAKPTKNSTINLAYVLMYKTDKKVIDDITYYGVFADAYIDKSLSFVHNNLKDKHQLNYNQVIFNLIEIHKRKFQETIYRIDDTFSISSLLGDAKNQLEREILDFQEESNYGIQKDITKKWLLKTTQKLTNSASFKVPNFRKSSWTYGMYSGIDFSAYGNTYNEIFNNTIALGLGFEFSYKKVFMGLNMSFTNSKLNKDLTNNSFKVSKGEKSTIGLLNTYFGYPVYDAKKIRVMPFVGYGVRFFGESGNKDNKKETSAGTSIFGFNFDFKNKKTVNFTPTVFGLREEGYSYFRARIFMSNSNFNPNLKGYTLNIGLSIGIEGKLLSKK</sequence>
<evidence type="ECO:0000313" key="2">
    <source>
        <dbReference type="Proteomes" id="UP000245670"/>
    </source>
</evidence>
<protein>
    <submittedName>
        <fullName evidence="1">Uncharacterized protein</fullName>
    </submittedName>
</protein>
<name>A0A2U2JCU0_9FLAO</name>